<evidence type="ECO:0000256" key="1">
    <source>
        <dbReference type="SAM" id="MobiDB-lite"/>
    </source>
</evidence>
<dbReference type="InterPro" id="IPR029359">
    <property type="entry name" value="FAM181"/>
</dbReference>
<accession>A0AA89BZQ2</accession>
<dbReference type="AlphaFoldDB" id="A0AA89BZQ2"/>
<proteinExistence type="predicted"/>
<evidence type="ECO:0000313" key="3">
    <source>
        <dbReference type="Proteomes" id="UP001186944"/>
    </source>
</evidence>
<dbReference type="Proteomes" id="UP001186944">
    <property type="component" value="Unassembled WGS sequence"/>
</dbReference>
<name>A0AA89BZQ2_PINIB</name>
<reference evidence="2" key="1">
    <citation type="submission" date="2019-08" db="EMBL/GenBank/DDBJ databases">
        <title>The improved chromosome-level genome for the pearl oyster Pinctada fucata martensii using PacBio sequencing and Hi-C.</title>
        <authorList>
            <person name="Zheng Z."/>
        </authorList>
    </citation>
    <scope>NUCLEOTIDE SEQUENCE</scope>
    <source>
        <strain evidence="2">ZZ-2019</strain>
        <tissue evidence="2">Adductor muscle</tissue>
    </source>
</reference>
<comment type="caution">
    <text evidence="2">The sequence shown here is derived from an EMBL/GenBank/DDBJ whole genome shotgun (WGS) entry which is preliminary data.</text>
</comment>
<sequence>MSGALRIPNYTDFIAETQPRGQDEATMNLLSFVDMASSNIKLALDKPSKSKRKVNHRKYLQKQLKRCGSSGKDDGSRTYETSPYSSGQAKYSRKENSQIGLQIKSLQALFDPRTLHEKCCADPASKGTSGSSKVPLRKRNLPPSFFIEPTNLQTENNTNFNSVLQNNLLPNGLLPPLDMNMTSLPTDTLESILGVGAPDLHDLLSVQWNDPHRDNSSTPSCDASIGNCSPNSLSDSSEGMCSSVSPISSELSPNHSLWSPSFLTQSETITGQNFPAENNHSNFQFPFPSDNRPNQFVEEMDRFRFPQNADNLNLNSGTTPLPTFPQAFCGTSMDLGQTSWTDTQIQPCYTYL</sequence>
<dbReference type="PANTHER" id="PTHR33766">
    <property type="entry name" value="PROTEIN FAM181B"/>
    <property type="match status" value="1"/>
</dbReference>
<dbReference type="InterPro" id="IPR053819">
    <property type="entry name" value="TEADIR3_omega_loop"/>
</dbReference>
<evidence type="ECO:0000313" key="2">
    <source>
        <dbReference type="EMBL" id="KAK3100340.1"/>
    </source>
</evidence>
<feature type="compositionally biased region" description="Polar residues" evidence="1">
    <location>
        <begin position="78"/>
        <end position="89"/>
    </location>
</feature>
<organism evidence="2 3">
    <name type="scientific">Pinctada imbricata</name>
    <name type="common">Atlantic pearl-oyster</name>
    <name type="synonym">Pinctada martensii</name>
    <dbReference type="NCBI Taxonomy" id="66713"/>
    <lineage>
        <taxon>Eukaryota</taxon>
        <taxon>Metazoa</taxon>
        <taxon>Spiralia</taxon>
        <taxon>Lophotrochozoa</taxon>
        <taxon>Mollusca</taxon>
        <taxon>Bivalvia</taxon>
        <taxon>Autobranchia</taxon>
        <taxon>Pteriomorphia</taxon>
        <taxon>Pterioida</taxon>
        <taxon>Pterioidea</taxon>
        <taxon>Pteriidae</taxon>
        <taxon>Pinctada</taxon>
    </lineage>
</organism>
<protein>
    <submittedName>
        <fullName evidence="2">Uncharacterized protein</fullName>
    </submittedName>
</protein>
<dbReference type="EMBL" id="VSWD01000006">
    <property type="protein sequence ID" value="KAK3100340.1"/>
    <property type="molecule type" value="Genomic_DNA"/>
</dbReference>
<keyword evidence="3" id="KW-1185">Reference proteome</keyword>
<dbReference type="PANTHER" id="PTHR33766:SF2">
    <property type="entry name" value="PROTEIN FAM181B"/>
    <property type="match status" value="1"/>
</dbReference>
<gene>
    <name evidence="2" type="ORF">FSP39_018395</name>
</gene>
<feature type="region of interest" description="Disordered" evidence="1">
    <location>
        <begin position="64"/>
        <end position="93"/>
    </location>
</feature>
<dbReference type="Pfam" id="PF15238">
    <property type="entry name" value="TEADIR3"/>
    <property type="match status" value="1"/>
</dbReference>